<protein>
    <submittedName>
        <fullName evidence="6">LysR family transcriptional regulator</fullName>
    </submittedName>
</protein>
<dbReference type="InterPro" id="IPR036390">
    <property type="entry name" value="WH_DNA-bd_sf"/>
</dbReference>
<keyword evidence="3" id="KW-0238">DNA-binding</keyword>
<evidence type="ECO:0000256" key="4">
    <source>
        <dbReference type="ARBA" id="ARBA00023163"/>
    </source>
</evidence>
<feature type="domain" description="HTH lysR-type" evidence="5">
    <location>
        <begin position="1"/>
        <end position="58"/>
    </location>
</feature>
<dbReference type="GO" id="GO:0003677">
    <property type="term" value="F:DNA binding"/>
    <property type="evidence" value="ECO:0007669"/>
    <property type="project" value="UniProtKB-KW"/>
</dbReference>
<dbReference type="AlphaFoldDB" id="A0A9D1XLN1"/>
<reference evidence="6" key="2">
    <citation type="submission" date="2021-04" db="EMBL/GenBank/DDBJ databases">
        <authorList>
            <person name="Gilroy R."/>
        </authorList>
    </citation>
    <scope>NUCLEOTIDE SEQUENCE</scope>
    <source>
        <strain evidence="6">ChiGjej1B1-14440</strain>
    </source>
</reference>
<dbReference type="PANTHER" id="PTHR30419:SF8">
    <property type="entry name" value="NITROGEN ASSIMILATION TRANSCRIPTIONAL ACTIVATOR-RELATED"/>
    <property type="match status" value="1"/>
</dbReference>
<proteinExistence type="inferred from homology"/>
<evidence type="ECO:0000259" key="5">
    <source>
        <dbReference type="PROSITE" id="PS50931"/>
    </source>
</evidence>
<evidence type="ECO:0000256" key="1">
    <source>
        <dbReference type="ARBA" id="ARBA00009437"/>
    </source>
</evidence>
<evidence type="ECO:0000256" key="3">
    <source>
        <dbReference type="ARBA" id="ARBA00023125"/>
    </source>
</evidence>
<dbReference type="GO" id="GO:0005829">
    <property type="term" value="C:cytosol"/>
    <property type="evidence" value="ECO:0007669"/>
    <property type="project" value="TreeGrafter"/>
</dbReference>
<evidence type="ECO:0000313" key="6">
    <source>
        <dbReference type="EMBL" id="HIX81624.1"/>
    </source>
</evidence>
<dbReference type="Gene3D" id="3.40.190.290">
    <property type="match status" value="1"/>
</dbReference>
<dbReference type="EMBL" id="DXET01000142">
    <property type="protein sequence ID" value="HIX81624.1"/>
    <property type="molecule type" value="Genomic_DNA"/>
</dbReference>
<dbReference type="PROSITE" id="PS50931">
    <property type="entry name" value="HTH_LYSR"/>
    <property type="match status" value="1"/>
</dbReference>
<dbReference type="FunFam" id="1.10.10.10:FF:000001">
    <property type="entry name" value="LysR family transcriptional regulator"/>
    <property type="match status" value="1"/>
</dbReference>
<dbReference type="InterPro" id="IPR005119">
    <property type="entry name" value="LysR_subst-bd"/>
</dbReference>
<accession>A0A9D1XLN1</accession>
<dbReference type="GO" id="GO:0003700">
    <property type="term" value="F:DNA-binding transcription factor activity"/>
    <property type="evidence" value="ECO:0007669"/>
    <property type="project" value="InterPro"/>
</dbReference>
<gene>
    <name evidence="6" type="ORF">H9980_06600</name>
</gene>
<name>A0A9D1XLN1_9FIRM</name>
<keyword evidence="4" id="KW-0804">Transcription</keyword>
<dbReference type="SUPFAM" id="SSF46785">
    <property type="entry name" value="Winged helix' DNA-binding domain"/>
    <property type="match status" value="1"/>
</dbReference>
<dbReference type="InterPro" id="IPR050950">
    <property type="entry name" value="HTH-type_LysR_regulators"/>
</dbReference>
<dbReference type="InterPro" id="IPR036388">
    <property type="entry name" value="WH-like_DNA-bd_sf"/>
</dbReference>
<evidence type="ECO:0000313" key="7">
    <source>
        <dbReference type="Proteomes" id="UP000886724"/>
    </source>
</evidence>
<sequence length="294" mass="33274">MEFRVLQYFLAIARKETISKAAESLHITQPTLSRQMKGLEEQLGKQLFIRGNRKINLTEEGILLRQLAEEIISLVEKTESEIMHSDTTISGDIYIGSGETEGMRILAKVIDTCHKEYPKIKFHLYSGNSQDVVEKIENGLIDFGVLIEPADISKYDFIKLPVKDKWGVLMRKDSPIASLKSITADTLKKLPLICSNQEIVKNEISGWLNDDYNKLNIVATYNLIYNASLLVEEGSGYALGLDKLINTSGNSKLCFIPLEPKLEVGLTLIWKKYHLFSKAASYFLNQLRKEINKS</sequence>
<dbReference type="CDD" id="cd05466">
    <property type="entry name" value="PBP2_LTTR_substrate"/>
    <property type="match status" value="1"/>
</dbReference>
<dbReference type="InterPro" id="IPR000847">
    <property type="entry name" value="LysR_HTH_N"/>
</dbReference>
<comment type="similarity">
    <text evidence="1">Belongs to the LysR transcriptional regulatory family.</text>
</comment>
<dbReference type="PRINTS" id="PR00039">
    <property type="entry name" value="HTHLYSR"/>
</dbReference>
<dbReference type="Gene3D" id="1.10.10.10">
    <property type="entry name" value="Winged helix-like DNA-binding domain superfamily/Winged helix DNA-binding domain"/>
    <property type="match status" value="1"/>
</dbReference>
<dbReference type="Pfam" id="PF00126">
    <property type="entry name" value="HTH_1"/>
    <property type="match status" value="1"/>
</dbReference>
<reference evidence="6" key="1">
    <citation type="journal article" date="2021" name="PeerJ">
        <title>Extensive microbial diversity within the chicken gut microbiome revealed by metagenomics and culture.</title>
        <authorList>
            <person name="Gilroy R."/>
            <person name="Ravi A."/>
            <person name="Getino M."/>
            <person name="Pursley I."/>
            <person name="Horton D.L."/>
            <person name="Alikhan N.F."/>
            <person name="Baker D."/>
            <person name="Gharbi K."/>
            <person name="Hall N."/>
            <person name="Watson M."/>
            <person name="Adriaenssens E.M."/>
            <person name="Foster-Nyarko E."/>
            <person name="Jarju S."/>
            <person name="Secka A."/>
            <person name="Antonio M."/>
            <person name="Oren A."/>
            <person name="Chaudhuri R.R."/>
            <person name="La Ragione R."/>
            <person name="Hildebrand F."/>
            <person name="Pallen M.J."/>
        </authorList>
    </citation>
    <scope>NUCLEOTIDE SEQUENCE</scope>
    <source>
        <strain evidence="6">ChiGjej1B1-14440</strain>
    </source>
</reference>
<comment type="caution">
    <text evidence="6">The sequence shown here is derived from an EMBL/GenBank/DDBJ whole genome shotgun (WGS) entry which is preliminary data.</text>
</comment>
<evidence type="ECO:0000256" key="2">
    <source>
        <dbReference type="ARBA" id="ARBA00023015"/>
    </source>
</evidence>
<dbReference type="Pfam" id="PF03466">
    <property type="entry name" value="LysR_substrate"/>
    <property type="match status" value="1"/>
</dbReference>
<dbReference type="SUPFAM" id="SSF53850">
    <property type="entry name" value="Periplasmic binding protein-like II"/>
    <property type="match status" value="1"/>
</dbReference>
<dbReference type="PANTHER" id="PTHR30419">
    <property type="entry name" value="HTH-TYPE TRANSCRIPTIONAL REGULATOR YBHD"/>
    <property type="match status" value="1"/>
</dbReference>
<organism evidence="6 7">
    <name type="scientific">Candidatus Erysipelatoclostridium merdavium</name>
    <dbReference type="NCBI Taxonomy" id="2838566"/>
    <lineage>
        <taxon>Bacteria</taxon>
        <taxon>Bacillati</taxon>
        <taxon>Bacillota</taxon>
        <taxon>Erysipelotrichia</taxon>
        <taxon>Erysipelotrichales</taxon>
        <taxon>Erysipelotrichales incertae sedis</taxon>
    </lineage>
</organism>
<dbReference type="Proteomes" id="UP000886724">
    <property type="component" value="Unassembled WGS sequence"/>
</dbReference>
<keyword evidence="2" id="KW-0805">Transcription regulation</keyword>